<feature type="compositionally biased region" description="Basic and acidic residues" evidence="1">
    <location>
        <begin position="694"/>
        <end position="717"/>
    </location>
</feature>
<sequence length="918" mass="103220">MSNKQTPPNVSICVPDVVMRFKGEPSAPRCASRIRNVVLEHFDQFANSTVDLLLSYHRLHEANSTNDPSTLRQHVMKRAEIVKYPEYCSTTRHYSLDMRCYRWNLEKGWTLRKYPSGLNESCAGSLSPVKWRSHILKALPTNKGTFTSGHKSPVPRLSGKREVLRWLRANADIWSCVISMSTHMEIGYWPAAIQRRFIQDAAFAAEASTLYRISQEETVLKAPFTPPVVRAYVLGRFPEIFASVPKSELASVGSFGWWRIEQDTNFDKCKAVARNILDTYYGNELLQSTLVAPIWIREPDVLSVELYLLYATENIKFNSSTDLIPGAMSHGSPGTQSACDSTEEVGRKARNRLNSVEWLGAFRAVIRNPGKNLEMQPRSWIRCICGAIGAFYVLYHDMDYDSVPIELHEELQTVLDEAWRVVPERFPDIKYVLTYPPLIPRRIREQCRDLYGNTSVDSHRALLGHIMRLMNTVDPSSEQFTTKHTSSSQPHIGGGCSNHIALHSGPTRTPQETDNMDGFHTTHSVQRLHEQLAQRDADGASITGDKTLELQVSALAHAADRISYTAENSVMPSLPHDHDNPPVLDGLDYAENSESLSLPHNHDNPPDLDAPHTNDGAHKKTALHHTDHPDRGSSPSRTTSSALTNLMSVTLSEQPTHLAQASPSASSQVTSKQASPSLGSGLPKGVLSATIGHLTERSADARTEPAVDTSRDKEPPQKKARLGTKKQPRRRSHSAKGTVSVVAGKTLVVTPAPAAARRTRLDVRSDPRRAILDWYYSGNRFDVPIWISYRIVRLKTAMLYYKNSMGDIVGYQFDPVLVPPEEVTAEMIRKWGWVVTAWPNECSMTTRGLSCCRCLEDMKDIPRLTFFKPFGIWVEGRRPTVDVMWDRLCRIQRWVVKRPLTKSEKQIRDKREASHTVA</sequence>
<keyword evidence="3" id="KW-1185">Reference proteome</keyword>
<feature type="region of interest" description="Disordered" evidence="1">
    <location>
        <begin position="655"/>
        <end position="737"/>
    </location>
</feature>
<accession>A0A165K3K3</accession>
<reference evidence="2 3" key="1">
    <citation type="journal article" date="2016" name="Mol. Biol. Evol.">
        <title>Comparative Genomics of Early-Diverging Mushroom-Forming Fungi Provides Insights into the Origins of Lignocellulose Decay Capabilities.</title>
        <authorList>
            <person name="Nagy L.G."/>
            <person name="Riley R."/>
            <person name="Tritt A."/>
            <person name="Adam C."/>
            <person name="Daum C."/>
            <person name="Floudas D."/>
            <person name="Sun H."/>
            <person name="Yadav J.S."/>
            <person name="Pangilinan J."/>
            <person name="Larsson K.H."/>
            <person name="Matsuura K."/>
            <person name="Barry K."/>
            <person name="Labutti K."/>
            <person name="Kuo R."/>
            <person name="Ohm R.A."/>
            <person name="Bhattacharya S.S."/>
            <person name="Shirouzu T."/>
            <person name="Yoshinaga Y."/>
            <person name="Martin F.M."/>
            <person name="Grigoriev I.V."/>
            <person name="Hibbett D.S."/>
        </authorList>
    </citation>
    <scope>NUCLEOTIDE SEQUENCE [LARGE SCALE GENOMIC DNA]</scope>
    <source>
        <strain evidence="2 3">HHB12733</strain>
    </source>
</reference>
<evidence type="ECO:0000313" key="3">
    <source>
        <dbReference type="Proteomes" id="UP000076842"/>
    </source>
</evidence>
<name>A0A165K3K3_9BASI</name>
<feature type="compositionally biased region" description="Basic and acidic residues" evidence="1">
    <location>
        <begin position="600"/>
        <end position="631"/>
    </location>
</feature>
<feature type="compositionally biased region" description="Polar residues" evidence="1">
    <location>
        <begin position="655"/>
        <end position="678"/>
    </location>
</feature>
<evidence type="ECO:0000313" key="2">
    <source>
        <dbReference type="EMBL" id="KZT62629.1"/>
    </source>
</evidence>
<gene>
    <name evidence="2" type="ORF">CALCODRAFT_505405</name>
</gene>
<feature type="region of interest" description="Disordered" evidence="1">
    <location>
        <begin position="594"/>
        <end position="640"/>
    </location>
</feature>
<protein>
    <submittedName>
        <fullName evidence="2">Uncharacterized protein</fullName>
    </submittedName>
</protein>
<organism evidence="2 3">
    <name type="scientific">Calocera cornea HHB12733</name>
    <dbReference type="NCBI Taxonomy" id="1353952"/>
    <lineage>
        <taxon>Eukaryota</taxon>
        <taxon>Fungi</taxon>
        <taxon>Dikarya</taxon>
        <taxon>Basidiomycota</taxon>
        <taxon>Agaricomycotina</taxon>
        <taxon>Dacrymycetes</taxon>
        <taxon>Dacrymycetales</taxon>
        <taxon>Dacrymycetaceae</taxon>
        <taxon>Calocera</taxon>
    </lineage>
</organism>
<dbReference type="InParanoid" id="A0A165K3K3"/>
<dbReference type="Proteomes" id="UP000076842">
    <property type="component" value="Unassembled WGS sequence"/>
</dbReference>
<evidence type="ECO:0000256" key="1">
    <source>
        <dbReference type="SAM" id="MobiDB-lite"/>
    </source>
</evidence>
<dbReference type="AlphaFoldDB" id="A0A165K3K3"/>
<feature type="compositionally biased region" description="Basic residues" evidence="1">
    <location>
        <begin position="718"/>
        <end position="734"/>
    </location>
</feature>
<proteinExistence type="predicted"/>
<dbReference type="EMBL" id="KV423915">
    <property type="protein sequence ID" value="KZT62629.1"/>
    <property type="molecule type" value="Genomic_DNA"/>
</dbReference>